<keyword evidence="1" id="KW-1015">Disulfide bond</keyword>
<evidence type="ECO:0000256" key="2">
    <source>
        <dbReference type="SAM" id="SignalP"/>
    </source>
</evidence>
<name>A0A6P7GLS0_DIAVI</name>
<keyword evidence="5" id="KW-1185">Reference proteome</keyword>
<evidence type="ECO:0000256" key="1">
    <source>
        <dbReference type="ARBA" id="ARBA00023157"/>
    </source>
</evidence>
<dbReference type="SMART" id="SM00034">
    <property type="entry name" value="CLECT"/>
    <property type="match status" value="1"/>
</dbReference>
<gene>
    <name evidence="6" type="primary">LOC114343963</name>
</gene>
<evidence type="ECO:0000313" key="4">
    <source>
        <dbReference type="EnsemblMetazoa" id="XP_050513611.1"/>
    </source>
</evidence>
<organism evidence="6">
    <name type="scientific">Diabrotica virgifera virgifera</name>
    <name type="common">western corn rootworm</name>
    <dbReference type="NCBI Taxonomy" id="50390"/>
    <lineage>
        <taxon>Eukaryota</taxon>
        <taxon>Metazoa</taxon>
        <taxon>Ecdysozoa</taxon>
        <taxon>Arthropoda</taxon>
        <taxon>Hexapoda</taxon>
        <taxon>Insecta</taxon>
        <taxon>Pterygota</taxon>
        <taxon>Neoptera</taxon>
        <taxon>Endopterygota</taxon>
        <taxon>Coleoptera</taxon>
        <taxon>Polyphaga</taxon>
        <taxon>Cucujiformia</taxon>
        <taxon>Chrysomeloidea</taxon>
        <taxon>Chrysomelidae</taxon>
        <taxon>Galerucinae</taxon>
        <taxon>Diabroticina</taxon>
        <taxon>Diabroticites</taxon>
        <taxon>Diabrotica</taxon>
    </lineage>
</organism>
<dbReference type="InterPro" id="IPR016187">
    <property type="entry name" value="CTDL_fold"/>
</dbReference>
<dbReference type="Proteomes" id="UP001652700">
    <property type="component" value="Unplaced"/>
</dbReference>
<reference evidence="4" key="2">
    <citation type="submission" date="2025-05" db="UniProtKB">
        <authorList>
            <consortium name="EnsemblMetazoa"/>
        </authorList>
    </citation>
    <scope>IDENTIFICATION</scope>
</reference>
<reference evidence="6" key="1">
    <citation type="submission" date="2025-04" db="UniProtKB">
        <authorList>
            <consortium name="RefSeq"/>
        </authorList>
    </citation>
    <scope>IDENTIFICATION</scope>
    <source>
        <tissue evidence="6">Whole insect</tissue>
    </source>
</reference>
<dbReference type="FunCoup" id="A0A6P7GLS0">
    <property type="interactions" value="2"/>
</dbReference>
<evidence type="ECO:0000313" key="6">
    <source>
        <dbReference type="RefSeq" id="XP_028150614.1"/>
    </source>
</evidence>
<dbReference type="Gene3D" id="3.10.100.10">
    <property type="entry name" value="Mannose-Binding Protein A, subunit A"/>
    <property type="match status" value="1"/>
</dbReference>
<feature type="chain" id="PRO_5027679054" evidence="2">
    <location>
        <begin position="18"/>
        <end position="184"/>
    </location>
</feature>
<evidence type="ECO:0000259" key="3">
    <source>
        <dbReference type="PROSITE" id="PS50041"/>
    </source>
</evidence>
<dbReference type="InterPro" id="IPR001304">
    <property type="entry name" value="C-type_lectin-like"/>
</dbReference>
<protein>
    <submittedName>
        <fullName evidence="6">Collectin-12-like</fullName>
    </submittedName>
</protein>
<dbReference type="AlphaFoldDB" id="A0A6P7GLS0"/>
<proteinExistence type="predicted"/>
<dbReference type="InterPro" id="IPR016186">
    <property type="entry name" value="C-type_lectin-like/link_sf"/>
</dbReference>
<dbReference type="InterPro" id="IPR018378">
    <property type="entry name" value="C-type_lectin_CS"/>
</dbReference>
<dbReference type="InterPro" id="IPR051004">
    <property type="entry name" value="DC-SIGN_domain-containing"/>
</dbReference>
<dbReference type="OrthoDB" id="8032540at2759"/>
<dbReference type="SUPFAM" id="SSF56436">
    <property type="entry name" value="C-type lectin-like"/>
    <property type="match status" value="1"/>
</dbReference>
<accession>A0A6P7GLS0</accession>
<feature type="signal peptide" evidence="2">
    <location>
        <begin position="1"/>
        <end position="17"/>
    </location>
</feature>
<dbReference type="PROSITE" id="PS00615">
    <property type="entry name" value="C_TYPE_LECTIN_1"/>
    <property type="match status" value="1"/>
</dbReference>
<dbReference type="RefSeq" id="XP_028150614.1">
    <property type="nucleotide sequence ID" value="XM_028294813.1"/>
</dbReference>
<sequence>MNYTLALFTFMCYICCAKLENRTTRQTEFVSPVLQTHHRRGPHWFDFKGKTYFVNTVFKTNFYRSWQYCRLQGMNLVSIESEEENKQLQKFISDKGFKYGSYWTSGTNLVGEDQWIWMSTGRELTYTNWLPGEPSKQNVKGTVENCIDILVYAGFKWNDQNCEVVQNFICESTKDCQFCSNNSK</sequence>
<dbReference type="PANTHER" id="PTHR22802">
    <property type="entry name" value="C-TYPE LECTIN SUPERFAMILY MEMBER"/>
    <property type="match status" value="1"/>
</dbReference>
<feature type="domain" description="C-type lectin" evidence="3">
    <location>
        <begin position="47"/>
        <end position="171"/>
    </location>
</feature>
<dbReference type="EnsemblMetazoa" id="XM_050657654.1">
    <property type="protein sequence ID" value="XP_050513611.1"/>
    <property type="gene ID" value="LOC126889393"/>
</dbReference>
<dbReference type="InParanoid" id="A0A6P7GLS0"/>
<evidence type="ECO:0000313" key="5">
    <source>
        <dbReference type="Proteomes" id="UP001652700"/>
    </source>
</evidence>
<keyword evidence="2" id="KW-0732">Signal</keyword>
<dbReference type="PANTHER" id="PTHR22802:SF465">
    <property type="entry name" value="AT17652P-RELATED"/>
    <property type="match status" value="1"/>
</dbReference>
<dbReference type="PROSITE" id="PS50041">
    <property type="entry name" value="C_TYPE_LECTIN_2"/>
    <property type="match status" value="1"/>
</dbReference>
<dbReference type="Pfam" id="PF00059">
    <property type="entry name" value="Lectin_C"/>
    <property type="match status" value="1"/>
</dbReference>
<dbReference type="CDD" id="cd00037">
    <property type="entry name" value="CLECT"/>
    <property type="match status" value="1"/>
</dbReference>